<keyword evidence="2" id="KW-1185">Reference proteome</keyword>
<evidence type="ECO:0000313" key="2">
    <source>
        <dbReference type="Proteomes" id="UP000827872"/>
    </source>
</evidence>
<dbReference type="EMBL" id="CM037616">
    <property type="protein sequence ID" value="KAH7993161.1"/>
    <property type="molecule type" value="Genomic_DNA"/>
</dbReference>
<sequence>MKGQEARGQWLSEIAEQPICGGNDDEARRNVQGSVRQGLRRIPGRLNDRRTPLGELNWIFTAITDTIAWNVLPRDLFQKLFRQDLLVASLFRNFLLAERIMRSYNCTPVSSPRLPPTYMHAMCCVWLLGMGEG</sequence>
<protein>
    <submittedName>
        <fullName evidence="1">Uncharacterized protein</fullName>
    </submittedName>
</protein>
<dbReference type="Proteomes" id="UP000827872">
    <property type="component" value="Linkage Group LG03"/>
</dbReference>
<accession>A0ACB8ELU2</accession>
<proteinExistence type="predicted"/>
<organism evidence="1 2">
    <name type="scientific">Sphaerodactylus townsendi</name>
    <dbReference type="NCBI Taxonomy" id="933632"/>
    <lineage>
        <taxon>Eukaryota</taxon>
        <taxon>Metazoa</taxon>
        <taxon>Chordata</taxon>
        <taxon>Craniata</taxon>
        <taxon>Vertebrata</taxon>
        <taxon>Euteleostomi</taxon>
        <taxon>Lepidosauria</taxon>
        <taxon>Squamata</taxon>
        <taxon>Bifurcata</taxon>
        <taxon>Gekkota</taxon>
        <taxon>Sphaerodactylidae</taxon>
        <taxon>Sphaerodactylus</taxon>
    </lineage>
</organism>
<reference evidence="1" key="1">
    <citation type="submission" date="2021-08" db="EMBL/GenBank/DDBJ databases">
        <title>The first chromosome-level gecko genome reveals the dynamic sex chromosomes of Neotropical dwarf geckos (Sphaerodactylidae: Sphaerodactylus).</title>
        <authorList>
            <person name="Pinto B.J."/>
            <person name="Keating S.E."/>
            <person name="Gamble T."/>
        </authorList>
    </citation>
    <scope>NUCLEOTIDE SEQUENCE</scope>
    <source>
        <strain evidence="1">TG3544</strain>
    </source>
</reference>
<evidence type="ECO:0000313" key="1">
    <source>
        <dbReference type="EMBL" id="KAH7993161.1"/>
    </source>
</evidence>
<name>A0ACB8ELU2_9SAUR</name>
<comment type="caution">
    <text evidence="1">The sequence shown here is derived from an EMBL/GenBank/DDBJ whole genome shotgun (WGS) entry which is preliminary data.</text>
</comment>
<gene>
    <name evidence="1" type="ORF">K3G42_029495</name>
</gene>